<evidence type="ECO:0000256" key="4">
    <source>
        <dbReference type="ARBA" id="ARBA00022968"/>
    </source>
</evidence>
<evidence type="ECO:0000256" key="2">
    <source>
        <dbReference type="ARBA" id="ARBA00010271"/>
    </source>
</evidence>
<evidence type="ECO:0000256" key="1">
    <source>
        <dbReference type="ARBA" id="ARBA00004323"/>
    </source>
</evidence>
<dbReference type="InParanoid" id="A0A251TSK8"/>
<dbReference type="FunCoup" id="A0A251TSK8">
    <property type="interactions" value="16"/>
</dbReference>
<keyword evidence="3" id="KW-0328">Glycosyltransferase</keyword>
<dbReference type="GO" id="GO:0016757">
    <property type="term" value="F:glycosyltransferase activity"/>
    <property type="evidence" value="ECO:0007669"/>
    <property type="project" value="UniProtKB-KW"/>
</dbReference>
<gene>
    <name evidence="7" type="ORF">HannXRQ_Chr10g0315941</name>
</gene>
<dbReference type="PANTHER" id="PTHR11062:SF124">
    <property type="entry name" value="XYLOGALACTURONAN BETA-1,3-XYLOSYLTRANSFERASE"/>
    <property type="match status" value="1"/>
</dbReference>
<dbReference type="STRING" id="4232.A0A251TSK8"/>
<keyword evidence="3" id="KW-0808">Transferase</keyword>
<evidence type="ECO:0000256" key="3">
    <source>
        <dbReference type="ARBA" id="ARBA00022676"/>
    </source>
</evidence>
<dbReference type="Pfam" id="PF03016">
    <property type="entry name" value="Exostosin_GT47"/>
    <property type="match status" value="1"/>
</dbReference>
<feature type="domain" description="Exostosin GT47" evidence="6">
    <location>
        <begin position="128"/>
        <end position="400"/>
    </location>
</feature>
<keyword evidence="4" id="KW-0812">Transmembrane</keyword>
<evidence type="ECO:0000259" key="6">
    <source>
        <dbReference type="Pfam" id="PF03016"/>
    </source>
</evidence>
<protein>
    <submittedName>
        <fullName evidence="7">Putative exostosin-like protein</fullName>
    </submittedName>
</protein>
<keyword evidence="8" id="KW-1185">Reference proteome</keyword>
<proteinExistence type="inferred from homology"/>
<dbReference type="Proteomes" id="UP000215914">
    <property type="component" value="Chromosome 10"/>
</dbReference>
<dbReference type="EMBL" id="CM007899">
    <property type="protein sequence ID" value="OTG13011.1"/>
    <property type="molecule type" value="Genomic_DNA"/>
</dbReference>
<comment type="subcellular location">
    <subcellularLocation>
        <location evidence="1">Golgi apparatus membrane</location>
        <topology evidence="1">Single-pass type II membrane protein</topology>
    </subcellularLocation>
</comment>
<dbReference type="AlphaFoldDB" id="A0A251TSK8"/>
<name>A0A251TSK8_HELAN</name>
<evidence type="ECO:0000313" key="8">
    <source>
        <dbReference type="Proteomes" id="UP000215914"/>
    </source>
</evidence>
<comment type="similarity">
    <text evidence="2">Belongs to the glycosyltransferase 47 family.</text>
</comment>
<sequence>MAAVTKSNITFALCSLLFLVILLYPTNHMHSFPSISYLTLTSTSRLLQDEAIPKIKKGDFSLARIEEQLAKARGEIHKAIVEKSFESSNANESFIPEGTIYKNPFAFFQSHNEMIKTFKIWTYKEGDLPLMHYGPMKFVYSIEGDFIEEMERKGNPVVARDPDEAHAFFIPISVTNIIHYLYKPNETFGFLERMQAIVEDYIGVIAERYPYWNRSDGADHFFVSCHDWGPFVSRGNPKLFKNFIRVLCNANSSEGFAPYRDVSMSEINGPLDSIPIVSSGQPPYNRSILAYFSGGKHGFIRKRLFQYWGNKEDNDIKVYNYLPKGENYTELFGKSKYCLCPSGYEVATSRLIEAIHMGCVPVVIKDHYVLPYSDVLDWTQFSVQVSVDKIPELKRILQEIPFSKYSEMHKKVIEVQRHFTVNLPAQHFDVLHMILHSVWLRRLNVKLNSVN</sequence>
<keyword evidence="5" id="KW-0333">Golgi apparatus</keyword>
<keyword evidence="4" id="KW-0735">Signal-anchor</keyword>
<reference evidence="8" key="1">
    <citation type="journal article" date="2017" name="Nature">
        <title>The sunflower genome provides insights into oil metabolism, flowering and Asterid evolution.</title>
        <authorList>
            <person name="Badouin H."/>
            <person name="Gouzy J."/>
            <person name="Grassa C.J."/>
            <person name="Murat F."/>
            <person name="Staton S.E."/>
            <person name="Cottret L."/>
            <person name="Lelandais-Briere C."/>
            <person name="Owens G.L."/>
            <person name="Carrere S."/>
            <person name="Mayjonade B."/>
            <person name="Legrand L."/>
            <person name="Gill N."/>
            <person name="Kane N.C."/>
            <person name="Bowers J.E."/>
            <person name="Hubner S."/>
            <person name="Bellec A."/>
            <person name="Berard A."/>
            <person name="Berges H."/>
            <person name="Blanchet N."/>
            <person name="Boniface M.C."/>
            <person name="Brunel D."/>
            <person name="Catrice O."/>
            <person name="Chaidir N."/>
            <person name="Claudel C."/>
            <person name="Donnadieu C."/>
            <person name="Faraut T."/>
            <person name="Fievet G."/>
            <person name="Helmstetter N."/>
            <person name="King M."/>
            <person name="Knapp S.J."/>
            <person name="Lai Z."/>
            <person name="Le Paslier M.C."/>
            <person name="Lippi Y."/>
            <person name="Lorenzon L."/>
            <person name="Mandel J.R."/>
            <person name="Marage G."/>
            <person name="Marchand G."/>
            <person name="Marquand E."/>
            <person name="Bret-Mestries E."/>
            <person name="Morien E."/>
            <person name="Nambeesan S."/>
            <person name="Nguyen T."/>
            <person name="Pegot-Espagnet P."/>
            <person name="Pouilly N."/>
            <person name="Raftis F."/>
            <person name="Sallet E."/>
            <person name="Schiex T."/>
            <person name="Thomas J."/>
            <person name="Vandecasteele C."/>
            <person name="Vares D."/>
            <person name="Vear F."/>
            <person name="Vautrin S."/>
            <person name="Crespi M."/>
            <person name="Mangin B."/>
            <person name="Burke J.M."/>
            <person name="Salse J."/>
            <person name="Munos S."/>
            <person name="Vincourt P."/>
            <person name="Rieseberg L.H."/>
            <person name="Langlade N.B."/>
        </authorList>
    </citation>
    <scope>NUCLEOTIDE SEQUENCE [LARGE SCALE GENOMIC DNA]</scope>
    <source>
        <strain evidence="8">cv. SF193</strain>
    </source>
</reference>
<dbReference type="InterPro" id="IPR040911">
    <property type="entry name" value="Exostosin_GT47"/>
</dbReference>
<organism evidence="7 8">
    <name type="scientific">Helianthus annuus</name>
    <name type="common">Common sunflower</name>
    <dbReference type="NCBI Taxonomy" id="4232"/>
    <lineage>
        <taxon>Eukaryota</taxon>
        <taxon>Viridiplantae</taxon>
        <taxon>Streptophyta</taxon>
        <taxon>Embryophyta</taxon>
        <taxon>Tracheophyta</taxon>
        <taxon>Spermatophyta</taxon>
        <taxon>Magnoliopsida</taxon>
        <taxon>eudicotyledons</taxon>
        <taxon>Gunneridae</taxon>
        <taxon>Pentapetalae</taxon>
        <taxon>asterids</taxon>
        <taxon>campanulids</taxon>
        <taxon>Asterales</taxon>
        <taxon>Asteraceae</taxon>
        <taxon>Asteroideae</taxon>
        <taxon>Heliantheae alliance</taxon>
        <taxon>Heliantheae</taxon>
        <taxon>Helianthus</taxon>
    </lineage>
</organism>
<accession>A0A251TSK8</accession>
<dbReference type="PANTHER" id="PTHR11062">
    <property type="entry name" value="EXOSTOSIN HEPARAN SULFATE GLYCOSYLTRANSFERASE -RELATED"/>
    <property type="match status" value="1"/>
</dbReference>
<evidence type="ECO:0000256" key="5">
    <source>
        <dbReference type="ARBA" id="ARBA00023034"/>
    </source>
</evidence>
<dbReference type="GO" id="GO:0000139">
    <property type="term" value="C:Golgi membrane"/>
    <property type="evidence" value="ECO:0007669"/>
    <property type="project" value="UniProtKB-SubCell"/>
</dbReference>
<dbReference type="OMA" id="QFMDEMC"/>
<dbReference type="InterPro" id="IPR004263">
    <property type="entry name" value="Exostosin"/>
</dbReference>
<dbReference type="OrthoDB" id="1924787at2759"/>
<evidence type="ECO:0000313" key="7">
    <source>
        <dbReference type="EMBL" id="OTG13011.1"/>
    </source>
</evidence>